<dbReference type="EMBL" id="BGZK01000098">
    <property type="protein sequence ID" value="GBP18546.1"/>
    <property type="molecule type" value="Genomic_DNA"/>
</dbReference>
<keyword evidence="2" id="KW-0732">Signal</keyword>
<evidence type="ECO:0000256" key="2">
    <source>
        <dbReference type="SAM" id="SignalP"/>
    </source>
</evidence>
<evidence type="ECO:0000313" key="3">
    <source>
        <dbReference type="EMBL" id="GBP18546.1"/>
    </source>
</evidence>
<organism evidence="3 4">
    <name type="scientific">Eumeta variegata</name>
    <name type="common">Bagworm moth</name>
    <name type="synonym">Eumeta japonica</name>
    <dbReference type="NCBI Taxonomy" id="151549"/>
    <lineage>
        <taxon>Eukaryota</taxon>
        <taxon>Metazoa</taxon>
        <taxon>Ecdysozoa</taxon>
        <taxon>Arthropoda</taxon>
        <taxon>Hexapoda</taxon>
        <taxon>Insecta</taxon>
        <taxon>Pterygota</taxon>
        <taxon>Neoptera</taxon>
        <taxon>Endopterygota</taxon>
        <taxon>Lepidoptera</taxon>
        <taxon>Glossata</taxon>
        <taxon>Ditrysia</taxon>
        <taxon>Tineoidea</taxon>
        <taxon>Psychidae</taxon>
        <taxon>Oiketicinae</taxon>
        <taxon>Eumeta</taxon>
    </lineage>
</organism>
<comment type="caution">
    <text evidence="3">The sequence shown here is derived from an EMBL/GenBank/DDBJ whole genome shotgun (WGS) entry which is preliminary data.</text>
</comment>
<accession>A0A4C1TY67</accession>
<protein>
    <submittedName>
        <fullName evidence="3">Uncharacterized protein</fullName>
    </submittedName>
</protein>
<feature type="region of interest" description="Disordered" evidence="1">
    <location>
        <begin position="257"/>
        <end position="278"/>
    </location>
</feature>
<dbReference type="Proteomes" id="UP000299102">
    <property type="component" value="Unassembled WGS sequence"/>
</dbReference>
<evidence type="ECO:0000313" key="4">
    <source>
        <dbReference type="Proteomes" id="UP000299102"/>
    </source>
</evidence>
<sequence>MRIAVTILSLVSVVAADGPYHLVRPAVGAPTVQYQQNGQAVQQLQLQQQNIQTPTLQSTLLPVTQPQFIQYPQQMVQGAFLQGSGYRYSQPIIAQGLVQQQQPQQIVVQGFQQQPQPQQQQLTVTQQTVPVQQPITVSQQYGLPQPAPQQAPQQLPQPVQGTLQLQGAVEVAQQVGQVTVQQIPVVNNVQQTRFVSAQPAPQSVTAVRYQQNFNPQTGYSYPTAQQFTTNGIQTVQGQTPLPQGYASQAPAPPIQVNTNTISGSLQSPDTRVYSSSSSAAADPLDEAVVDRIQNILTENEISTANRAGYVSLVSGVALEGARPSVELTSFVQNSPLRTATQGSLRSLQELANGPTTSPVSLVQTTNVGTISVAGGTPTGNYAIPFVSNQPVVSQNFLPQTQSSNVYGPPQ</sequence>
<evidence type="ECO:0000256" key="1">
    <source>
        <dbReference type="SAM" id="MobiDB-lite"/>
    </source>
</evidence>
<keyword evidence="4" id="KW-1185">Reference proteome</keyword>
<name>A0A4C1TY67_EUMVA</name>
<feature type="compositionally biased region" description="Polar residues" evidence="1">
    <location>
        <begin position="257"/>
        <end position="273"/>
    </location>
</feature>
<dbReference type="OrthoDB" id="6932261at2759"/>
<reference evidence="3 4" key="1">
    <citation type="journal article" date="2019" name="Commun. Biol.">
        <title>The bagworm genome reveals a unique fibroin gene that provides high tensile strength.</title>
        <authorList>
            <person name="Kono N."/>
            <person name="Nakamura H."/>
            <person name="Ohtoshi R."/>
            <person name="Tomita M."/>
            <person name="Numata K."/>
            <person name="Arakawa K."/>
        </authorList>
    </citation>
    <scope>NUCLEOTIDE SEQUENCE [LARGE SCALE GENOMIC DNA]</scope>
</reference>
<gene>
    <name evidence="3" type="ORF">EVAR_13007_1</name>
</gene>
<proteinExistence type="predicted"/>
<feature type="signal peptide" evidence="2">
    <location>
        <begin position="1"/>
        <end position="16"/>
    </location>
</feature>
<feature type="chain" id="PRO_5020041167" evidence="2">
    <location>
        <begin position="17"/>
        <end position="410"/>
    </location>
</feature>
<dbReference type="AlphaFoldDB" id="A0A4C1TY67"/>